<evidence type="ECO:0000256" key="5">
    <source>
        <dbReference type="ARBA" id="ARBA00022801"/>
    </source>
</evidence>
<gene>
    <name evidence="6" type="ORF">MUN79_24190</name>
</gene>
<dbReference type="GO" id="GO:0003727">
    <property type="term" value="F:single-stranded RNA binding"/>
    <property type="evidence" value="ECO:0007669"/>
    <property type="project" value="TreeGrafter"/>
</dbReference>
<evidence type="ECO:0000256" key="1">
    <source>
        <dbReference type="ARBA" id="ARBA00004496"/>
    </source>
</evidence>
<dbReference type="CDD" id="cd06559">
    <property type="entry name" value="Endonuclease_V"/>
    <property type="match status" value="1"/>
</dbReference>
<name>A0A8T9Q9R6_9BACT</name>
<dbReference type="PANTHER" id="PTHR28511:SF1">
    <property type="entry name" value="ENDONUCLEASE V"/>
    <property type="match status" value="1"/>
</dbReference>
<evidence type="ECO:0000256" key="3">
    <source>
        <dbReference type="ARBA" id="ARBA00022722"/>
    </source>
</evidence>
<dbReference type="GO" id="GO:0016891">
    <property type="term" value="F:RNA endonuclease activity producing 5'-phosphomonoesters, hydrolytic mechanism"/>
    <property type="evidence" value="ECO:0007669"/>
    <property type="project" value="TreeGrafter"/>
</dbReference>
<evidence type="ECO:0000313" key="6">
    <source>
        <dbReference type="EMBL" id="UOQ71673.1"/>
    </source>
</evidence>
<keyword evidence="3" id="KW-0540">Nuclease</keyword>
<dbReference type="AlphaFoldDB" id="A0A8T9Q9R6"/>
<dbReference type="KEGG" id="hcu:MUN79_24190"/>
<keyword evidence="5" id="KW-0378">Hydrolase</keyword>
<dbReference type="GO" id="GO:0043737">
    <property type="term" value="F:deoxyribonuclease V activity"/>
    <property type="evidence" value="ECO:0007669"/>
    <property type="project" value="TreeGrafter"/>
</dbReference>
<dbReference type="Gene3D" id="3.30.2170.10">
    <property type="entry name" value="archaeoglobus fulgidus dsm 4304 superfamily"/>
    <property type="match status" value="1"/>
</dbReference>
<keyword evidence="2" id="KW-0963">Cytoplasm</keyword>
<evidence type="ECO:0000256" key="4">
    <source>
        <dbReference type="ARBA" id="ARBA00022759"/>
    </source>
</evidence>
<evidence type="ECO:0000313" key="7">
    <source>
        <dbReference type="Proteomes" id="UP000831796"/>
    </source>
</evidence>
<comment type="subcellular location">
    <subcellularLocation>
        <location evidence="1">Cytoplasm</location>
    </subcellularLocation>
</comment>
<keyword evidence="4 6" id="KW-0255">Endonuclease</keyword>
<dbReference type="Proteomes" id="UP000831796">
    <property type="component" value="Chromosome"/>
</dbReference>
<organism evidence="6 7">
    <name type="scientific">Hymenobacter cellulosilyticus</name>
    <dbReference type="NCBI Taxonomy" id="2932248"/>
    <lineage>
        <taxon>Bacteria</taxon>
        <taxon>Pseudomonadati</taxon>
        <taxon>Bacteroidota</taxon>
        <taxon>Cytophagia</taxon>
        <taxon>Cytophagales</taxon>
        <taxon>Hymenobacteraceae</taxon>
        <taxon>Hymenobacter</taxon>
    </lineage>
</organism>
<proteinExistence type="predicted"/>
<reference evidence="6" key="1">
    <citation type="submission" date="2022-04" db="EMBL/GenBank/DDBJ databases">
        <title>Hymenobacter sp. isolated from the air.</title>
        <authorList>
            <person name="Won M."/>
            <person name="Lee C.-M."/>
            <person name="Woen H.-Y."/>
            <person name="Kwon S.-W."/>
        </authorList>
    </citation>
    <scope>NUCLEOTIDE SEQUENCE</scope>
    <source>
        <strain evidence="6">5116S-3</strain>
    </source>
</reference>
<dbReference type="GO" id="GO:0006281">
    <property type="term" value="P:DNA repair"/>
    <property type="evidence" value="ECO:0007669"/>
    <property type="project" value="InterPro"/>
</dbReference>
<accession>A0A8T9Q9R6</accession>
<dbReference type="InterPro" id="IPR007581">
    <property type="entry name" value="Endonuclease-V"/>
</dbReference>
<dbReference type="GO" id="GO:0005737">
    <property type="term" value="C:cytoplasm"/>
    <property type="evidence" value="ECO:0007669"/>
    <property type="project" value="UniProtKB-SubCell"/>
</dbReference>
<sequence>MLICDGHGRAHPRRFGLACHLGVELDLPTIGCGKTRLTGHYESPAAERGAFSSLTDEQTGEQLGVVLRTQTGINPVFVSTGHRVGLASAAQLVLDLSITARLPETTRQADAYARQALLAALAK</sequence>
<dbReference type="PANTHER" id="PTHR28511">
    <property type="entry name" value="ENDONUCLEASE V"/>
    <property type="match status" value="1"/>
</dbReference>
<keyword evidence="7" id="KW-1185">Reference proteome</keyword>
<dbReference type="Pfam" id="PF04493">
    <property type="entry name" value="Endonuclease_5"/>
    <property type="match status" value="1"/>
</dbReference>
<evidence type="ECO:0000256" key="2">
    <source>
        <dbReference type="ARBA" id="ARBA00022490"/>
    </source>
</evidence>
<protein>
    <submittedName>
        <fullName evidence="6">Endonuclease V</fullName>
    </submittedName>
</protein>
<dbReference type="EMBL" id="CP095046">
    <property type="protein sequence ID" value="UOQ71673.1"/>
    <property type="molecule type" value="Genomic_DNA"/>
</dbReference>